<name>A0A5N6UTZ5_ASPTM</name>
<dbReference type="GO" id="GO:0009116">
    <property type="term" value="P:nucleoside metabolic process"/>
    <property type="evidence" value="ECO:0007669"/>
    <property type="project" value="InterPro"/>
</dbReference>
<keyword evidence="2" id="KW-1185">Reference proteome</keyword>
<proteinExistence type="predicted"/>
<dbReference type="Proteomes" id="UP000326950">
    <property type="component" value="Unassembled WGS sequence"/>
</dbReference>
<dbReference type="GO" id="GO:0003824">
    <property type="term" value="F:catalytic activity"/>
    <property type="evidence" value="ECO:0007669"/>
    <property type="project" value="InterPro"/>
</dbReference>
<dbReference type="InterPro" id="IPR035994">
    <property type="entry name" value="Nucleoside_phosphorylase_sf"/>
</dbReference>
<reference evidence="1 2" key="1">
    <citation type="submission" date="2019-04" db="EMBL/GenBank/DDBJ databases">
        <title>Friends and foes A comparative genomics study of 23 Aspergillus species from section Flavi.</title>
        <authorList>
            <consortium name="DOE Joint Genome Institute"/>
            <person name="Kjaerbolling I."/>
            <person name="Vesth T."/>
            <person name="Frisvad J.C."/>
            <person name="Nybo J.L."/>
            <person name="Theobald S."/>
            <person name="Kildgaard S."/>
            <person name="Isbrandt T."/>
            <person name="Kuo A."/>
            <person name="Sato A."/>
            <person name="Lyhne E.K."/>
            <person name="Kogle M.E."/>
            <person name="Wiebenga A."/>
            <person name="Kun R.S."/>
            <person name="Lubbers R.J."/>
            <person name="Makela M.R."/>
            <person name="Barry K."/>
            <person name="Chovatia M."/>
            <person name="Clum A."/>
            <person name="Daum C."/>
            <person name="Haridas S."/>
            <person name="He G."/>
            <person name="LaButti K."/>
            <person name="Lipzen A."/>
            <person name="Mondo S."/>
            <person name="Riley R."/>
            <person name="Salamov A."/>
            <person name="Simmons B.A."/>
            <person name="Magnuson J.K."/>
            <person name="Henrissat B."/>
            <person name="Mortensen U.H."/>
            <person name="Larsen T.O."/>
            <person name="Devries R.P."/>
            <person name="Grigoriev I.V."/>
            <person name="Machida M."/>
            <person name="Baker S.E."/>
            <person name="Andersen M.R."/>
        </authorList>
    </citation>
    <scope>NUCLEOTIDE SEQUENCE [LARGE SCALE GENOMIC DNA]</scope>
    <source>
        <strain evidence="1 2">CBS 117626</strain>
    </source>
</reference>
<sequence length="310" mass="34176">MINPSEYTVGWICAITTEYVAAQAFLEEKHETPACLSPQDKNDYTLGRIADHNVVIAVLPIGEYGTSSAARVAETMLRSFPNVRIGLMVGIGGGTPSADHDIRLGDVVVSTPSNSHGGVFQYDYGKTIQGETFCPTGYLDQPPAVLRAAVNRLQARYEIEGHHLADDVDHRYGQPDLACDRLYQSHIVHPLNNKSNCTISCGDDPSALVLRNPQTEDEDNPMLMKDACIRDKLIIEKDVLCFEMEAAGLMNHFPCLVIRGICDYSDSHKNNVWQGYAAMTAAAYTKDLLYRMSAQHVQAEKKITEILLTG</sequence>
<dbReference type="AlphaFoldDB" id="A0A5N6UTZ5"/>
<dbReference type="OrthoDB" id="1577640at2759"/>
<evidence type="ECO:0000313" key="1">
    <source>
        <dbReference type="EMBL" id="KAE8161903.1"/>
    </source>
</evidence>
<dbReference type="InterPro" id="IPR053137">
    <property type="entry name" value="NLR-like"/>
</dbReference>
<dbReference type="PANTHER" id="PTHR46082">
    <property type="entry name" value="ATP/GTP-BINDING PROTEIN-RELATED"/>
    <property type="match status" value="1"/>
</dbReference>
<dbReference type="SUPFAM" id="SSF53167">
    <property type="entry name" value="Purine and uridine phosphorylases"/>
    <property type="match status" value="1"/>
</dbReference>
<organism evidence="1 2">
    <name type="scientific">Aspergillus tamarii</name>
    <dbReference type="NCBI Taxonomy" id="41984"/>
    <lineage>
        <taxon>Eukaryota</taxon>
        <taxon>Fungi</taxon>
        <taxon>Dikarya</taxon>
        <taxon>Ascomycota</taxon>
        <taxon>Pezizomycotina</taxon>
        <taxon>Eurotiomycetes</taxon>
        <taxon>Eurotiomycetidae</taxon>
        <taxon>Eurotiales</taxon>
        <taxon>Aspergillaceae</taxon>
        <taxon>Aspergillus</taxon>
        <taxon>Aspergillus subgen. Circumdati</taxon>
    </lineage>
</organism>
<dbReference type="PANTHER" id="PTHR46082:SF11">
    <property type="entry name" value="AAA+ ATPASE DOMAIN-CONTAINING PROTEIN-RELATED"/>
    <property type="match status" value="1"/>
</dbReference>
<protein>
    <submittedName>
        <fullName evidence="1">Nucleoside phosphorylase domain-containing protein</fullName>
    </submittedName>
</protein>
<evidence type="ECO:0000313" key="2">
    <source>
        <dbReference type="Proteomes" id="UP000326950"/>
    </source>
</evidence>
<gene>
    <name evidence="1" type="ORF">BDV40DRAFT_312927</name>
</gene>
<accession>A0A5N6UTZ5</accession>
<dbReference type="Gene3D" id="3.40.50.1580">
    <property type="entry name" value="Nucleoside phosphorylase domain"/>
    <property type="match status" value="1"/>
</dbReference>
<dbReference type="EMBL" id="ML738636">
    <property type="protein sequence ID" value="KAE8161903.1"/>
    <property type="molecule type" value="Genomic_DNA"/>
</dbReference>